<dbReference type="GeneID" id="54562146"/>
<dbReference type="Gene3D" id="3.20.170.20">
    <property type="entry name" value="Protein of unknown function DUF952"/>
    <property type="match status" value="1"/>
</dbReference>
<dbReference type="OrthoDB" id="3335358at2759"/>
<keyword evidence="2" id="KW-1185">Reference proteome</keyword>
<evidence type="ECO:0008006" key="3">
    <source>
        <dbReference type="Google" id="ProtNLM"/>
    </source>
</evidence>
<organism evidence="1 2">
    <name type="scientific">Zasmidium cellare ATCC 36951</name>
    <dbReference type="NCBI Taxonomy" id="1080233"/>
    <lineage>
        <taxon>Eukaryota</taxon>
        <taxon>Fungi</taxon>
        <taxon>Dikarya</taxon>
        <taxon>Ascomycota</taxon>
        <taxon>Pezizomycotina</taxon>
        <taxon>Dothideomycetes</taxon>
        <taxon>Dothideomycetidae</taxon>
        <taxon>Mycosphaerellales</taxon>
        <taxon>Mycosphaerellaceae</taxon>
        <taxon>Zasmidium</taxon>
    </lineage>
</organism>
<dbReference type="AlphaFoldDB" id="A0A6A6C2N0"/>
<dbReference type="PANTHER" id="PTHR34129">
    <property type="entry name" value="BLR1139 PROTEIN"/>
    <property type="match status" value="1"/>
</dbReference>
<name>A0A6A6C2N0_ZASCE</name>
<dbReference type="PANTHER" id="PTHR34129:SF1">
    <property type="entry name" value="DUF952 DOMAIN-CONTAINING PROTEIN"/>
    <property type="match status" value="1"/>
</dbReference>
<dbReference type="RefSeq" id="XP_033662253.1">
    <property type="nucleotide sequence ID" value="XM_033808874.1"/>
</dbReference>
<accession>A0A6A6C2N0</accession>
<sequence>MPNHTHYYKILETAPPTPLPETLPTTALDAKDGFIHLSTAQQTPITANLFFGNFDKLWILKLRVKDLDGEVRFPEDLPGCPHVHDSKVGLGKGNVDSVIVVERARGDDWREVAELKALED</sequence>
<dbReference type="EMBL" id="ML993619">
    <property type="protein sequence ID" value="KAF2161364.1"/>
    <property type="molecule type" value="Genomic_DNA"/>
</dbReference>
<dbReference type="SUPFAM" id="SSF56399">
    <property type="entry name" value="ADP-ribosylation"/>
    <property type="match status" value="1"/>
</dbReference>
<evidence type="ECO:0000313" key="2">
    <source>
        <dbReference type="Proteomes" id="UP000799537"/>
    </source>
</evidence>
<gene>
    <name evidence="1" type="ORF">M409DRAFT_28099</name>
</gene>
<dbReference type="InterPro" id="IPR009297">
    <property type="entry name" value="DUF952"/>
</dbReference>
<protein>
    <recommendedName>
        <fullName evidence="3">DUF952 domain-containing protein</fullName>
    </recommendedName>
</protein>
<dbReference type="Pfam" id="PF06108">
    <property type="entry name" value="DUF952"/>
    <property type="match status" value="1"/>
</dbReference>
<reference evidence="1" key="1">
    <citation type="journal article" date="2020" name="Stud. Mycol.">
        <title>101 Dothideomycetes genomes: a test case for predicting lifestyles and emergence of pathogens.</title>
        <authorList>
            <person name="Haridas S."/>
            <person name="Albert R."/>
            <person name="Binder M."/>
            <person name="Bloem J."/>
            <person name="Labutti K."/>
            <person name="Salamov A."/>
            <person name="Andreopoulos B."/>
            <person name="Baker S."/>
            <person name="Barry K."/>
            <person name="Bills G."/>
            <person name="Bluhm B."/>
            <person name="Cannon C."/>
            <person name="Castanera R."/>
            <person name="Culley D."/>
            <person name="Daum C."/>
            <person name="Ezra D."/>
            <person name="Gonzalez J."/>
            <person name="Henrissat B."/>
            <person name="Kuo A."/>
            <person name="Liang C."/>
            <person name="Lipzen A."/>
            <person name="Lutzoni F."/>
            <person name="Magnuson J."/>
            <person name="Mondo S."/>
            <person name="Nolan M."/>
            <person name="Ohm R."/>
            <person name="Pangilinan J."/>
            <person name="Park H.-J."/>
            <person name="Ramirez L."/>
            <person name="Alfaro M."/>
            <person name="Sun H."/>
            <person name="Tritt A."/>
            <person name="Yoshinaga Y."/>
            <person name="Zwiers L.-H."/>
            <person name="Turgeon B."/>
            <person name="Goodwin S."/>
            <person name="Spatafora J."/>
            <person name="Crous P."/>
            <person name="Grigoriev I."/>
        </authorList>
    </citation>
    <scope>NUCLEOTIDE SEQUENCE</scope>
    <source>
        <strain evidence="1">ATCC 36951</strain>
    </source>
</reference>
<proteinExistence type="predicted"/>
<dbReference type="Proteomes" id="UP000799537">
    <property type="component" value="Unassembled WGS sequence"/>
</dbReference>
<evidence type="ECO:0000313" key="1">
    <source>
        <dbReference type="EMBL" id="KAF2161364.1"/>
    </source>
</evidence>